<evidence type="ECO:0000256" key="1">
    <source>
        <dbReference type="ARBA" id="ARBA00001255"/>
    </source>
</evidence>
<evidence type="ECO:0000256" key="6">
    <source>
        <dbReference type="PIRSR" id="PIRSR005536-1"/>
    </source>
</evidence>
<dbReference type="PANTHER" id="PTHR43053:SF3">
    <property type="entry name" value="ALPHA-GALACTOSIDASE C-RELATED"/>
    <property type="match status" value="1"/>
</dbReference>
<evidence type="ECO:0000313" key="13">
    <source>
        <dbReference type="Proteomes" id="UP001058072"/>
    </source>
</evidence>
<feature type="binding site" evidence="7">
    <location>
        <position position="551"/>
    </location>
    <ligand>
        <name>substrate</name>
    </ligand>
</feature>
<feature type="binding site" evidence="7">
    <location>
        <begin position="368"/>
        <end position="369"/>
    </location>
    <ligand>
        <name>substrate</name>
    </ligand>
</feature>
<feature type="active site" description="Nucleophile" evidence="6">
    <location>
        <position position="481"/>
    </location>
</feature>
<dbReference type="CDD" id="cd14791">
    <property type="entry name" value="GH36"/>
    <property type="match status" value="1"/>
</dbReference>
<proteinExistence type="inferred from homology"/>
<dbReference type="PANTHER" id="PTHR43053">
    <property type="entry name" value="GLYCOSIDASE FAMILY 31"/>
    <property type="match status" value="1"/>
</dbReference>
<comment type="similarity">
    <text evidence="5">Belongs to the glycosyl hydrolase.</text>
</comment>
<dbReference type="Pfam" id="PF16874">
    <property type="entry name" value="Glyco_hydro_36C"/>
    <property type="match status" value="1"/>
</dbReference>
<feature type="active site" description="Proton donor" evidence="6">
    <location>
        <position position="551"/>
    </location>
</feature>
<sequence length="743" mass="85731">MPILFNEQTKEFHLYNDEVSYIMNILPNHQLGQLYYGKKIRHNDSFAHLLEERPRPLSACAFEGNMSFSMEHIKQEYPCYGTGDFKYPAYEILQQNGSDITNFEYVSHCIYNGKPRLSDKLPATYVEVDEEATTVEVTLKDELIQTKLVLTYTIYETRPVITRNARFKHLGEEQITLTSAMSASVDLPDYDYEMIELTGAWSRERYVKNRKLEHGIQAVYSMRGASSSNYNPFLALKRPHTTEFDGEVYGFSLVYSGNFLAQAEVHTYGTTRVMMGLHPNRFNWVLSQGEEFQTPEVVMVYSENGLNGMSQTYHELYRTRLCRGYWRDRVRPILVNNWEATYFDFNEDKIVSIAKDAKDLGIELFVLDDGWFGNREDDTVGLGDWYVKNFEKLPNGITGLANRVTELGIKFGLWFEPEMVNKDSDLYRAHPDWILTTPNRRACHGRNQYVLDFSRQEVVDYIYEAMAKVLGEAPISYVKWDMNRNITECFSAVANAADQGKVFHKYILGVYDLYDRLTTKFPEILFESCASGGSRFDPGMLYYAPQTWTSDDTDAIERLKIQYGTSMVYPISSMGSHVSAIPNHQLYRHAPLSTRANVAYFGTFGYELDLNKLTDVEKEEVKEQIKFFKEYRETIFNGTFYRLVSPFEGNETCWMMVSPDQKTALVGYYRPLNEVNVGFRRVKLQGLNPDFKYHVSINETTHYGDELMNAGLITSDGSCGENKNPYDGTNGDYQSRIYVLTAE</sequence>
<dbReference type="InterPro" id="IPR038417">
    <property type="entry name" value="Alpga-gal_N_sf"/>
</dbReference>
<feature type="binding site" evidence="7">
    <location>
        <position position="529"/>
    </location>
    <ligand>
        <name>substrate</name>
    </ligand>
</feature>
<dbReference type="Gene3D" id="2.70.98.60">
    <property type="entry name" value="alpha-galactosidase from lactobacil brevis"/>
    <property type="match status" value="1"/>
</dbReference>
<evidence type="ECO:0000313" key="12">
    <source>
        <dbReference type="Proteomes" id="UP001058016"/>
    </source>
</evidence>
<dbReference type="RefSeq" id="WP_055277393.1">
    <property type="nucleotide sequence ID" value="NZ_CP071249.1"/>
</dbReference>
<evidence type="ECO:0000256" key="4">
    <source>
        <dbReference type="ARBA" id="ARBA00023295"/>
    </source>
</evidence>
<comment type="catalytic activity">
    <reaction evidence="1 5">
        <text>Hydrolysis of terminal, non-reducing alpha-D-galactose residues in alpha-D-galactosides, including galactose oligosaccharides, galactomannans and galactolipids.</text>
        <dbReference type="EC" id="3.2.1.22"/>
    </reaction>
</comment>
<dbReference type="Pfam" id="PF16875">
    <property type="entry name" value="Glyco_hydro_36N"/>
    <property type="match status" value="1"/>
</dbReference>
<dbReference type="InterPro" id="IPR013780">
    <property type="entry name" value="Glyco_hydro_b"/>
</dbReference>
<dbReference type="EC" id="3.2.1.22" evidence="2 5"/>
<dbReference type="Proteomes" id="UP001058016">
    <property type="component" value="Chromosome"/>
</dbReference>
<dbReference type="InterPro" id="IPR031705">
    <property type="entry name" value="Glyco_hydro_36_C"/>
</dbReference>
<feature type="domain" description="Glycosyl hydrolase family 36 C-terminal" evidence="8">
    <location>
        <begin position="651"/>
        <end position="740"/>
    </location>
</feature>
<dbReference type="GO" id="GO:0016052">
    <property type="term" value="P:carbohydrate catabolic process"/>
    <property type="evidence" value="ECO:0007669"/>
    <property type="project" value="InterPro"/>
</dbReference>
<dbReference type="EMBL" id="CP071250">
    <property type="protein sequence ID" value="UUF08958.1"/>
    <property type="molecule type" value="Genomic_DNA"/>
</dbReference>
<dbReference type="GO" id="GO:0004557">
    <property type="term" value="F:alpha-galactosidase activity"/>
    <property type="evidence" value="ECO:0007669"/>
    <property type="project" value="UniProtKB-UniRule"/>
</dbReference>
<keyword evidence="4 5" id="KW-0326">Glycosidase</keyword>
<dbReference type="Gene3D" id="3.20.20.70">
    <property type="entry name" value="Aldolase class I"/>
    <property type="match status" value="1"/>
</dbReference>
<evidence type="ECO:0000256" key="3">
    <source>
        <dbReference type="ARBA" id="ARBA00022801"/>
    </source>
</evidence>
<keyword evidence="12" id="KW-1185">Reference proteome</keyword>
<evidence type="ECO:0000259" key="8">
    <source>
        <dbReference type="Pfam" id="PF16874"/>
    </source>
</evidence>
<feature type="binding site" evidence="7">
    <location>
        <begin position="479"/>
        <end position="483"/>
    </location>
    <ligand>
        <name>substrate</name>
    </ligand>
</feature>
<dbReference type="FunFam" id="3.20.20.70:FF:000118">
    <property type="entry name" value="Alpha-galactosidase"/>
    <property type="match status" value="1"/>
</dbReference>
<dbReference type="InterPro" id="IPR002252">
    <property type="entry name" value="Glyco_hydro_36"/>
</dbReference>
<organism evidence="11 13">
    <name type="scientific">Turicibacter bilis</name>
    <dbReference type="NCBI Taxonomy" id="2735723"/>
    <lineage>
        <taxon>Bacteria</taxon>
        <taxon>Bacillati</taxon>
        <taxon>Bacillota</taxon>
        <taxon>Erysipelotrichia</taxon>
        <taxon>Erysipelotrichales</taxon>
        <taxon>Turicibacteraceae</taxon>
        <taxon>Turicibacter</taxon>
    </lineage>
</organism>
<dbReference type="InterPro" id="IPR017853">
    <property type="entry name" value="GH"/>
</dbReference>
<dbReference type="Proteomes" id="UP001058072">
    <property type="component" value="Chromosome"/>
</dbReference>
<dbReference type="InterPro" id="IPR050985">
    <property type="entry name" value="Alpha-glycosidase_related"/>
</dbReference>
<dbReference type="InterPro" id="IPR031704">
    <property type="entry name" value="Glyco_hydro_36_N"/>
</dbReference>
<evidence type="ECO:0000259" key="9">
    <source>
        <dbReference type="Pfam" id="PF16875"/>
    </source>
</evidence>
<protein>
    <recommendedName>
        <fullName evidence="2 5">Alpha-galactosidase</fullName>
        <ecNumber evidence="2 5">3.2.1.22</ecNumber>
    </recommendedName>
</protein>
<keyword evidence="3 5" id="KW-0378">Hydrolase</keyword>
<evidence type="ECO:0000256" key="2">
    <source>
        <dbReference type="ARBA" id="ARBA00012755"/>
    </source>
</evidence>
<reference evidence="11 12" key="1">
    <citation type="submission" date="2021-03" db="EMBL/GenBank/DDBJ databases">
        <title>Comparative Genomics and Metabolomics in the genus Turicibacter.</title>
        <authorList>
            <person name="Maki J."/>
            <person name="Looft T."/>
        </authorList>
    </citation>
    <scope>NUCLEOTIDE SEQUENCE</scope>
    <source>
        <strain evidence="11">ISU324</strain>
        <strain evidence="10 12">MMM721</strain>
    </source>
</reference>
<feature type="domain" description="Glycosyl hydrolase family 36 N-terminal" evidence="9">
    <location>
        <begin position="30"/>
        <end position="286"/>
    </location>
</feature>
<name>A0A9Q9CI38_9FIRM</name>
<dbReference type="PRINTS" id="PR00743">
    <property type="entry name" value="GLHYDRLASE36"/>
</dbReference>
<dbReference type="InterPro" id="IPR013785">
    <property type="entry name" value="Aldolase_TIM"/>
</dbReference>
<gene>
    <name evidence="10" type="ORF">J0J69_11035</name>
    <name evidence="11" type="ORF">J0J70_02830</name>
</gene>
<evidence type="ECO:0000256" key="5">
    <source>
        <dbReference type="PIRNR" id="PIRNR005536"/>
    </source>
</evidence>
<dbReference type="EMBL" id="CP071249">
    <property type="protein sequence ID" value="UUF05585.1"/>
    <property type="molecule type" value="Genomic_DNA"/>
</dbReference>
<dbReference type="SUPFAM" id="SSF51445">
    <property type="entry name" value="(Trans)glycosidases"/>
    <property type="match status" value="1"/>
</dbReference>
<dbReference type="Gene3D" id="2.60.40.1180">
    <property type="entry name" value="Golgi alpha-mannosidase II"/>
    <property type="match status" value="1"/>
</dbReference>
<accession>A0A9Q9CI38</accession>
<evidence type="ECO:0000256" key="7">
    <source>
        <dbReference type="PIRSR" id="PIRSR005536-2"/>
    </source>
</evidence>
<dbReference type="PIRSF" id="PIRSF005536">
    <property type="entry name" value="Agal"/>
    <property type="match status" value="1"/>
</dbReference>
<feature type="binding site" evidence="7">
    <location>
        <position position="201"/>
    </location>
    <ligand>
        <name>substrate</name>
    </ligand>
</feature>
<feature type="binding site" evidence="7">
    <location>
        <position position="446"/>
    </location>
    <ligand>
        <name>substrate</name>
    </ligand>
</feature>
<dbReference type="Pfam" id="PF02065">
    <property type="entry name" value="Melibiase"/>
    <property type="match status" value="1"/>
</dbReference>
<evidence type="ECO:0000313" key="11">
    <source>
        <dbReference type="EMBL" id="UUF08958.1"/>
    </source>
</evidence>
<evidence type="ECO:0000313" key="10">
    <source>
        <dbReference type="EMBL" id="UUF05585.1"/>
    </source>
</evidence>
<dbReference type="AlphaFoldDB" id="A0A9Q9CI38"/>